<sequence>MYCEFGEFGSAVVDGRSRDGLQHAIGDVGGAGNLQEMPSTVRGDHYRVPFCAVRWHTVPQEGSARVGMPNRGVKALRNVLNTLRVLEEVAARQPVGVGELARVLDMPKSSVQRALVTLDTAGWIRPASGEVTRWVLTTKALAVGGRAGGDLGLRGAALPIMEDLRRRTGETIHLTVPEDGKMVLIERLETDKPVRTNMALGHSLPLHASANGKAVLAYADPETVRRLLAAELPRYTDTTVTDPDRLRAELAAIRTRGFAVNRGEWRSDVGAVAAAVRTPDATPIASLSVNLPIGRLTPDSEPTFGTAVHEAAQTLSTRLG</sequence>
<protein>
    <submittedName>
        <fullName evidence="6">MarR family transcriptional regulator</fullName>
    </submittedName>
</protein>
<organism evidence="6 7">
    <name type="scientific">Nocardia arthritidis</name>
    <dbReference type="NCBI Taxonomy" id="228602"/>
    <lineage>
        <taxon>Bacteria</taxon>
        <taxon>Bacillati</taxon>
        <taxon>Actinomycetota</taxon>
        <taxon>Actinomycetes</taxon>
        <taxon>Mycobacteriales</taxon>
        <taxon>Nocardiaceae</taxon>
        <taxon>Nocardia</taxon>
    </lineage>
</organism>
<dbReference type="Pfam" id="PF01614">
    <property type="entry name" value="IclR_C"/>
    <property type="match status" value="1"/>
</dbReference>
<name>A0A6G9YBU8_9NOCA</name>
<dbReference type="AlphaFoldDB" id="A0A6G9YBU8"/>
<evidence type="ECO:0000256" key="1">
    <source>
        <dbReference type="ARBA" id="ARBA00023015"/>
    </source>
</evidence>
<evidence type="ECO:0000256" key="3">
    <source>
        <dbReference type="ARBA" id="ARBA00023163"/>
    </source>
</evidence>
<evidence type="ECO:0000256" key="2">
    <source>
        <dbReference type="ARBA" id="ARBA00023125"/>
    </source>
</evidence>
<dbReference type="PANTHER" id="PTHR30136">
    <property type="entry name" value="HELIX-TURN-HELIX TRANSCRIPTIONAL REGULATOR, ICLR FAMILY"/>
    <property type="match status" value="1"/>
</dbReference>
<reference evidence="6 7" key="1">
    <citation type="journal article" date="2019" name="ACS Chem. Biol.">
        <title>Identification and Mobilization of a Cryptic Antibiotic Biosynthesis Gene Locus from a Human-Pathogenic Nocardia Isolate.</title>
        <authorList>
            <person name="Herisse M."/>
            <person name="Ishida K."/>
            <person name="Porter J.L."/>
            <person name="Howden B."/>
            <person name="Hertweck C."/>
            <person name="Stinear T.P."/>
            <person name="Pidot S.J."/>
        </authorList>
    </citation>
    <scope>NUCLEOTIDE SEQUENCE [LARGE SCALE GENOMIC DNA]</scope>
    <source>
        <strain evidence="6 7">AUSMDU00012717</strain>
    </source>
</reference>
<dbReference type="InterPro" id="IPR005471">
    <property type="entry name" value="Tscrpt_reg_IclR_N"/>
</dbReference>
<keyword evidence="1" id="KW-0805">Transcription regulation</keyword>
<dbReference type="GO" id="GO:0003700">
    <property type="term" value="F:DNA-binding transcription factor activity"/>
    <property type="evidence" value="ECO:0007669"/>
    <property type="project" value="TreeGrafter"/>
</dbReference>
<keyword evidence="2" id="KW-0238">DNA-binding</keyword>
<dbReference type="GO" id="GO:0045892">
    <property type="term" value="P:negative regulation of DNA-templated transcription"/>
    <property type="evidence" value="ECO:0007669"/>
    <property type="project" value="TreeGrafter"/>
</dbReference>
<keyword evidence="3" id="KW-0804">Transcription</keyword>
<dbReference type="SMART" id="SM00346">
    <property type="entry name" value="HTH_ICLR"/>
    <property type="match status" value="1"/>
</dbReference>
<dbReference type="PROSITE" id="PS51077">
    <property type="entry name" value="HTH_ICLR"/>
    <property type="match status" value="1"/>
</dbReference>
<dbReference type="InterPro" id="IPR036388">
    <property type="entry name" value="WH-like_DNA-bd_sf"/>
</dbReference>
<dbReference type="Pfam" id="PF09339">
    <property type="entry name" value="HTH_IclR"/>
    <property type="match status" value="1"/>
</dbReference>
<dbReference type="EMBL" id="CP046172">
    <property type="protein sequence ID" value="QIS10682.1"/>
    <property type="molecule type" value="Genomic_DNA"/>
</dbReference>
<evidence type="ECO:0000259" key="5">
    <source>
        <dbReference type="PROSITE" id="PS51078"/>
    </source>
</evidence>
<dbReference type="SUPFAM" id="SSF55781">
    <property type="entry name" value="GAF domain-like"/>
    <property type="match status" value="1"/>
</dbReference>
<dbReference type="Gene3D" id="3.30.450.40">
    <property type="match status" value="1"/>
</dbReference>
<dbReference type="GO" id="GO:0003677">
    <property type="term" value="F:DNA binding"/>
    <property type="evidence" value="ECO:0007669"/>
    <property type="project" value="UniProtKB-KW"/>
</dbReference>
<dbReference type="PANTHER" id="PTHR30136:SF35">
    <property type="entry name" value="HTH-TYPE TRANSCRIPTIONAL REGULATOR RV1719"/>
    <property type="match status" value="1"/>
</dbReference>
<dbReference type="InterPro" id="IPR036390">
    <property type="entry name" value="WH_DNA-bd_sf"/>
</dbReference>
<feature type="domain" description="IclR-ED" evidence="5">
    <location>
        <begin position="139"/>
        <end position="320"/>
    </location>
</feature>
<dbReference type="SUPFAM" id="SSF46785">
    <property type="entry name" value="Winged helix' DNA-binding domain"/>
    <property type="match status" value="1"/>
</dbReference>
<gene>
    <name evidence="6" type="ORF">F5544_13975</name>
</gene>
<dbReference type="KEGG" id="nah:F5544_13975"/>
<dbReference type="InterPro" id="IPR050707">
    <property type="entry name" value="HTH_MetabolicPath_Reg"/>
</dbReference>
<dbReference type="PROSITE" id="PS51078">
    <property type="entry name" value="ICLR_ED"/>
    <property type="match status" value="1"/>
</dbReference>
<keyword evidence="7" id="KW-1185">Reference proteome</keyword>
<feature type="domain" description="HTH iclR-type" evidence="4">
    <location>
        <begin position="73"/>
        <end position="138"/>
    </location>
</feature>
<evidence type="ECO:0000313" key="7">
    <source>
        <dbReference type="Proteomes" id="UP000503540"/>
    </source>
</evidence>
<proteinExistence type="predicted"/>
<dbReference type="InterPro" id="IPR014757">
    <property type="entry name" value="Tscrpt_reg_IclR_C"/>
</dbReference>
<evidence type="ECO:0000259" key="4">
    <source>
        <dbReference type="PROSITE" id="PS51077"/>
    </source>
</evidence>
<dbReference type="InterPro" id="IPR029016">
    <property type="entry name" value="GAF-like_dom_sf"/>
</dbReference>
<dbReference type="Proteomes" id="UP000503540">
    <property type="component" value="Chromosome"/>
</dbReference>
<dbReference type="Gene3D" id="1.10.10.10">
    <property type="entry name" value="Winged helix-like DNA-binding domain superfamily/Winged helix DNA-binding domain"/>
    <property type="match status" value="1"/>
</dbReference>
<evidence type="ECO:0000313" key="6">
    <source>
        <dbReference type="EMBL" id="QIS10682.1"/>
    </source>
</evidence>
<accession>A0A6G9YBU8</accession>